<dbReference type="GeneID" id="27721283"/>
<sequence>MTLIRGLKHALSSGFISPLRRVPGPFLARVTRWWEYRMVLGGDSNQEYIRLHKKYGPVVRVGPNRYSFSQPAAVKTIYELGGKFTKADYYKPLLSPKRDDQNIFAIQDHELHRERRRKVSPLYTMSSMVSYEKAVDEINHVCIRKLCQFAEEGRLIDVPQWIQLYAFDVIGEITFNKSFDMMENEGDRIGMLSGIRTANDFLGFMGVVPDLVPWIIGLTSLLGKKSNTGVLINYTVDTISKSREANKHSTVKDTKQYDTFLKKVLDREAQGSFKMPNIMDACSSNIGAGSDTTAITLSSALYYLYTNPDKLAKVREEIDSQAAEGRISDPVTFQEAQGLTYLQAVIKETLRIHPAVGTILPRVVPKGGVEMSGYYFPAGVWTTLPRIMIFLLTKGLQTEVGVNSWALHYDKNIYGPDPETYRPERWIGNEKTSIMESMMFAFGAGSRTCIGRNISLLEMTKVLPQIVRKFDLALEHPDKPMETTCTWFVYTHFKARFKLRDSKHVSA</sequence>
<protein>
    <submittedName>
        <fullName evidence="7">Pisatin demethylase</fullName>
    </submittedName>
</protein>
<dbReference type="GO" id="GO:0008168">
    <property type="term" value="F:methyltransferase activity"/>
    <property type="evidence" value="ECO:0007669"/>
    <property type="project" value="UniProtKB-KW"/>
</dbReference>
<keyword evidence="7" id="KW-0808">Transferase</keyword>
<dbReference type="GO" id="GO:0016705">
    <property type="term" value="F:oxidoreductase activity, acting on paired donors, with incorporation or reduction of molecular oxygen"/>
    <property type="evidence" value="ECO:0007669"/>
    <property type="project" value="InterPro"/>
</dbReference>
<keyword evidence="7" id="KW-0489">Methyltransferase</keyword>
<comment type="similarity">
    <text evidence="6">Belongs to the cytochrome P450 family.</text>
</comment>
<dbReference type="PRINTS" id="PR00385">
    <property type="entry name" value="P450"/>
</dbReference>
<comment type="cofactor">
    <cofactor evidence="1 5">
        <name>heme</name>
        <dbReference type="ChEBI" id="CHEBI:30413"/>
    </cofactor>
</comment>
<dbReference type="HOGENOM" id="CLU_001570_14_0_1"/>
<dbReference type="PANTHER" id="PTHR24305:SF190">
    <property type="entry name" value="P450, PUTATIVE (EUROFUNG)-RELATED"/>
    <property type="match status" value="1"/>
</dbReference>
<dbReference type="VEuPathDB" id="FungiDB:SAPIO_CDS2211"/>
<dbReference type="Proteomes" id="UP000028545">
    <property type="component" value="Unassembled WGS sequence"/>
</dbReference>
<dbReference type="InterPro" id="IPR002401">
    <property type="entry name" value="Cyt_P450_E_grp-I"/>
</dbReference>
<dbReference type="InterPro" id="IPR001128">
    <property type="entry name" value="Cyt_P450"/>
</dbReference>
<dbReference type="PROSITE" id="PS00086">
    <property type="entry name" value="CYTOCHROME_P450"/>
    <property type="match status" value="1"/>
</dbReference>
<organism evidence="7 8">
    <name type="scientific">Pseudallescheria apiosperma</name>
    <name type="common">Scedosporium apiospermum</name>
    <dbReference type="NCBI Taxonomy" id="563466"/>
    <lineage>
        <taxon>Eukaryota</taxon>
        <taxon>Fungi</taxon>
        <taxon>Dikarya</taxon>
        <taxon>Ascomycota</taxon>
        <taxon>Pezizomycotina</taxon>
        <taxon>Sordariomycetes</taxon>
        <taxon>Hypocreomycetidae</taxon>
        <taxon>Microascales</taxon>
        <taxon>Microascaceae</taxon>
        <taxon>Scedosporium</taxon>
    </lineage>
</organism>
<evidence type="ECO:0000256" key="6">
    <source>
        <dbReference type="RuleBase" id="RU000461"/>
    </source>
</evidence>
<dbReference type="PRINTS" id="PR00463">
    <property type="entry name" value="EP450I"/>
</dbReference>
<evidence type="ECO:0000313" key="7">
    <source>
        <dbReference type="EMBL" id="KEZ45379.1"/>
    </source>
</evidence>
<evidence type="ECO:0000313" key="8">
    <source>
        <dbReference type="Proteomes" id="UP000028545"/>
    </source>
</evidence>
<keyword evidence="2 5" id="KW-0349">Heme</keyword>
<reference evidence="7 8" key="1">
    <citation type="journal article" date="2014" name="Genome Announc.">
        <title>Draft genome sequence of the pathogenic fungus Scedosporium apiospermum.</title>
        <authorList>
            <person name="Vandeputte P."/>
            <person name="Ghamrawi S."/>
            <person name="Rechenmann M."/>
            <person name="Iltis A."/>
            <person name="Giraud S."/>
            <person name="Fleury M."/>
            <person name="Thornton C."/>
            <person name="Delhaes L."/>
            <person name="Meyer W."/>
            <person name="Papon N."/>
            <person name="Bouchara J.P."/>
        </authorList>
    </citation>
    <scope>NUCLEOTIDE SEQUENCE [LARGE SCALE GENOMIC DNA]</scope>
    <source>
        <strain evidence="7 8">IHEM 14462</strain>
    </source>
</reference>
<evidence type="ECO:0000256" key="1">
    <source>
        <dbReference type="ARBA" id="ARBA00001971"/>
    </source>
</evidence>
<dbReference type="GO" id="GO:0032259">
    <property type="term" value="P:methylation"/>
    <property type="evidence" value="ECO:0007669"/>
    <property type="project" value="UniProtKB-KW"/>
</dbReference>
<dbReference type="InterPro" id="IPR017972">
    <property type="entry name" value="Cyt_P450_CS"/>
</dbReference>
<dbReference type="Pfam" id="PF00067">
    <property type="entry name" value="p450"/>
    <property type="match status" value="1"/>
</dbReference>
<dbReference type="EMBL" id="JOWA01000085">
    <property type="protein sequence ID" value="KEZ45379.1"/>
    <property type="molecule type" value="Genomic_DNA"/>
</dbReference>
<dbReference type="GO" id="GO:0004497">
    <property type="term" value="F:monooxygenase activity"/>
    <property type="evidence" value="ECO:0007669"/>
    <property type="project" value="UniProtKB-KW"/>
</dbReference>
<dbReference type="InterPro" id="IPR036396">
    <property type="entry name" value="Cyt_P450_sf"/>
</dbReference>
<dbReference type="OrthoDB" id="3934656at2759"/>
<dbReference type="Gene3D" id="1.10.630.10">
    <property type="entry name" value="Cytochrome P450"/>
    <property type="match status" value="1"/>
</dbReference>
<dbReference type="InterPro" id="IPR050121">
    <property type="entry name" value="Cytochrome_P450_monoxygenase"/>
</dbReference>
<feature type="binding site" description="axial binding residue" evidence="5">
    <location>
        <position position="449"/>
    </location>
    <ligand>
        <name>heme</name>
        <dbReference type="ChEBI" id="CHEBI:30413"/>
    </ligand>
    <ligandPart>
        <name>Fe</name>
        <dbReference type="ChEBI" id="CHEBI:18248"/>
    </ligandPart>
</feature>
<dbReference type="OMA" id="ESMMFAF"/>
<name>A0A084GDG7_PSEDA</name>
<dbReference type="KEGG" id="sapo:SAPIO_CDS2211"/>
<accession>A0A084GDG7</accession>
<keyword evidence="6" id="KW-0503">Monooxygenase</keyword>
<dbReference type="AlphaFoldDB" id="A0A084GDG7"/>
<evidence type="ECO:0000256" key="4">
    <source>
        <dbReference type="ARBA" id="ARBA00023004"/>
    </source>
</evidence>
<keyword evidence="4 5" id="KW-0408">Iron</keyword>
<dbReference type="RefSeq" id="XP_016645178.1">
    <property type="nucleotide sequence ID" value="XM_016785300.1"/>
</dbReference>
<keyword evidence="8" id="KW-1185">Reference proteome</keyword>
<gene>
    <name evidence="7" type="ORF">SAPIO_CDS2211</name>
</gene>
<evidence type="ECO:0000256" key="5">
    <source>
        <dbReference type="PIRSR" id="PIRSR602401-1"/>
    </source>
</evidence>
<dbReference type="GO" id="GO:0005506">
    <property type="term" value="F:iron ion binding"/>
    <property type="evidence" value="ECO:0007669"/>
    <property type="project" value="InterPro"/>
</dbReference>
<evidence type="ECO:0000256" key="2">
    <source>
        <dbReference type="ARBA" id="ARBA00022617"/>
    </source>
</evidence>
<dbReference type="SUPFAM" id="SSF48264">
    <property type="entry name" value="Cytochrome P450"/>
    <property type="match status" value="1"/>
</dbReference>
<dbReference type="CDD" id="cd11060">
    <property type="entry name" value="CYP57A1-like"/>
    <property type="match status" value="1"/>
</dbReference>
<keyword evidence="3 5" id="KW-0479">Metal-binding</keyword>
<dbReference type="PANTHER" id="PTHR24305">
    <property type="entry name" value="CYTOCHROME P450"/>
    <property type="match status" value="1"/>
</dbReference>
<evidence type="ECO:0000256" key="3">
    <source>
        <dbReference type="ARBA" id="ARBA00022723"/>
    </source>
</evidence>
<keyword evidence="6" id="KW-0560">Oxidoreductase</keyword>
<dbReference type="GO" id="GO:0020037">
    <property type="term" value="F:heme binding"/>
    <property type="evidence" value="ECO:0007669"/>
    <property type="project" value="InterPro"/>
</dbReference>
<comment type="caution">
    <text evidence="7">The sequence shown here is derived from an EMBL/GenBank/DDBJ whole genome shotgun (WGS) entry which is preliminary data.</text>
</comment>
<dbReference type="FunFam" id="1.10.630.10:FF:000050">
    <property type="entry name" value="Cytochrome P450 monooxygenase"/>
    <property type="match status" value="1"/>
</dbReference>
<proteinExistence type="inferred from homology"/>